<feature type="binding site" evidence="5">
    <location>
        <begin position="93"/>
        <end position="94"/>
    </location>
    <ligand>
        <name>substrate</name>
    </ligand>
</feature>
<dbReference type="InterPro" id="IPR036152">
    <property type="entry name" value="Asp/glu_Ase-like_sf"/>
</dbReference>
<dbReference type="PIRSF" id="PIRSF500176">
    <property type="entry name" value="L_ASNase"/>
    <property type="match status" value="1"/>
</dbReference>
<dbReference type="PROSITE" id="PS51732">
    <property type="entry name" value="ASN_GLN_ASE_3"/>
    <property type="match status" value="1"/>
</dbReference>
<evidence type="ECO:0000313" key="10">
    <source>
        <dbReference type="Proteomes" id="UP000182237"/>
    </source>
</evidence>
<name>A0A1H1MQQ6_9CORY</name>
<evidence type="ECO:0000259" key="7">
    <source>
        <dbReference type="Pfam" id="PF00710"/>
    </source>
</evidence>
<feature type="domain" description="L-asparaginase N-terminal" evidence="7">
    <location>
        <begin position="11"/>
        <end position="176"/>
    </location>
</feature>
<dbReference type="EMBL" id="LT629765">
    <property type="protein sequence ID" value="SDR88249.1"/>
    <property type="molecule type" value="Genomic_DNA"/>
</dbReference>
<comment type="similarity">
    <text evidence="1">Belongs to the asparaginase 1 family.</text>
</comment>
<dbReference type="InterPro" id="IPR027474">
    <property type="entry name" value="L-asparaginase_N"/>
</dbReference>
<sequence>MTIAQQLGNFVLVISTGGTIACTTDPGTGARTPTLSAEDLVRACGTTEEVRVYDAARLDSSSISLGELDTLIELSRRALSDANVAGIVITHGTDSLAETALALDLVHDDPRPVVLTGSQLPADHPHADGPDNLNRAIALAADPLARGQGVMVAFGGDTLAARGLIKRDTAERRAFALSAPLSLPRPAPVSPAALAGVDVPILRAWPGAEGDLVDRVVAATPDGIVVEALGSGNVSEQMGEALGRALDAGIPVVVATSVPFGEVSFDYGGVGGGSSLGARGALPGGWLRAGQARIALVTALATGTDPRLLLGV</sequence>
<feature type="domain" description="Asparaginase/glutaminase C-terminal" evidence="8">
    <location>
        <begin position="198"/>
        <end position="306"/>
    </location>
</feature>
<gene>
    <name evidence="9" type="ORF">SAMN04488539_0571</name>
</gene>
<proteinExistence type="inferred from homology"/>
<evidence type="ECO:0000256" key="2">
    <source>
        <dbReference type="ARBA" id="ARBA00012920"/>
    </source>
</evidence>
<dbReference type="SFLD" id="SFLDS00057">
    <property type="entry name" value="Glutaminase/Asparaginase"/>
    <property type="match status" value="1"/>
</dbReference>
<evidence type="ECO:0000256" key="4">
    <source>
        <dbReference type="PIRSR" id="PIRSR001220-1"/>
    </source>
</evidence>
<dbReference type="PROSITE" id="PS00144">
    <property type="entry name" value="ASN_GLN_ASE_1"/>
    <property type="match status" value="1"/>
</dbReference>
<dbReference type="EC" id="3.5.1.1" evidence="2"/>
<dbReference type="eggNOG" id="COG0252">
    <property type="taxonomic scope" value="Bacteria"/>
</dbReference>
<evidence type="ECO:0000256" key="6">
    <source>
        <dbReference type="PROSITE-ProRule" id="PRU10099"/>
    </source>
</evidence>
<protein>
    <recommendedName>
        <fullName evidence="2">asparaginase</fullName>
        <ecNumber evidence="2">3.5.1.1</ecNumber>
    </recommendedName>
</protein>
<dbReference type="InterPro" id="IPR020827">
    <property type="entry name" value="Asparaginase/glutaminase_AS1"/>
</dbReference>
<dbReference type="GO" id="GO:0004067">
    <property type="term" value="F:asparaginase activity"/>
    <property type="evidence" value="ECO:0007669"/>
    <property type="project" value="UniProtKB-UniRule"/>
</dbReference>
<dbReference type="Gene3D" id="3.40.50.40">
    <property type="match status" value="1"/>
</dbReference>
<dbReference type="OrthoDB" id="9788068at2"/>
<dbReference type="Gene3D" id="3.40.50.1170">
    <property type="entry name" value="L-asparaginase, N-terminal domain"/>
    <property type="match status" value="1"/>
</dbReference>
<keyword evidence="3" id="KW-0378">Hydrolase</keyword>
<evidence type="ECO:0000259" key="8">
    <source>
        <dbReference type="Pfam" id="PF17763"/>
    </source>
</evidence>
<evidence type="ECO:0000313" key="9">
    <source>
        <dbReference type="EMBL" id="SDR88249.1"/>
    </source>
</evidence>
<organism evidence="9 10">
    <name type="scientific">Corynebacterium timonense</name>
    <dbReference type="NCBI Taxonomy" id="441500"/>
    <lineage>
        <taxon>Bacteria</taxon>
        <taxon>Bacillati</taxon>
        <taxon>Actinomycetota</taxon>
        <taxon>Actinomycetes</taxon>
        <taxon>Mycobacteriales</taxon>
        <taxon>Corynebacteriaceae</taxon>
        <taxon>Corynebacterium</taxon>
    </lineage>
</organism>
<dbReference type="Pfam" id="PF17763">
    <property type="entry name" value="Asparaginase_C"/>
    <property type="match status" value="1"/>
</dbReference>
<evidence type="ECO:0000256" key="5">
    <source>
        <dbReference type="PIRSR" id="PIRSR001220-2"/>
    </source>
</evidence>
<dbReference type="Proteomes" id="UP000182237">
    <property type="component" value="Chromosome I"/>
</dbReference>
<dbReference type="PRINTS" id="PR00139">
    <property type="entry name" value="ASNGLNASE"/>
</dbReference>
<dbReference type="CDD" id="cd08964">
    <property type="entry name" value="L-asparaginase_II"/>
    <property type="match status" value="1"/>
</dbReference>
<dbReference type="PANTHER" id="PTHR11707">
    <property type="entry name" value="L-ASPARAGINASE"/>
    <property type="match status" value="1"/>
</dbReference>
<dbReference type="AlphaFoldDB" id="A0A1H1MQQ6"/>
<dbReference type="PIRSF" id="PIRSF001220">
    <property type="entry name" value="L-ASNase_gatD"/>
    <property type="match status" value="1"/>
</dbReference>
<keyword evidence="10" id="KW-1185">Reference proteome</keyword>
<dbReference type="InterPro" id="IPR037152">
    <property type="entry name" value="L-asparaginase_N_sf"/>
</dbReference>
<dbReference type="SUPFAM" id="SSF53774">
    <property type="entry name" value="Glutaminase/Asparaginase"/>
    <property type="match status" value="1"/>
</dbReference>
<evidence type="ECO:0000256" key="3">
    <source>
        <dbReference type="ARBA" id="ARBA00022801"/>
    </source>
</evidence>
<accession>A0A1H1MQQ6</accession>
<reference evidence="9 10" key="1">
    <citation type="submission" date="2016-10" db="EMBL/GenBank/DDBJ databases">
        <authorList>
            <person name="de Groot N.N."/>
        </authorList>
    </citation>
    <scope>NUCLEOTIDE SEQUENCE [LARGE SCALE GENOMIC DNA]</scope>
    <source>
        <strain evidence="9 10">DSM 45434</strain>
    </source>
</reference>
<dbReference type="STRING" id="1203190.GCA_000312345_00205"/>
<dbReference type="InterPro" id="IPR027473">
    <property type="entry name" value="L-asparaginase_C"/>
</dbReference>
<feature type="active site" evidence="6">
    <location>
        <position position="19"/>
    </location>
</feature>
<dbReference type="GO" id="GO:0006528">
    <property type="term" value="P:asparagine metabolic process"/>
    <property type="evidence" value="ECO:0007669"/>
    <property type="project" value="InterPro"/>
</dbReference>
<dbReference type="SMART" id="SM00870">
    <property type="entry name" value="Asparaginase"/>
    <property type="match status" value="1"/>
</dbReference>
<feature type="binding site" evidence="5">
    <location>
        <position position="60"/>
    </location>
    <ligand>
        <name>substrate</name>
    </ligand>
</feature>
<dbReference type="InterPro" id="IPR004550">
    <property type="entry name" value="AsnASE_II"/>
</dbReference>
<dbReference type="InterPro" id="IPR040919">
    <property type="entry name" value="Asparaginase_C"/>
</dbReference>
<dbReference type="InterPro" id="IPR006034">
    <property type="entry name" value="Asparaginase/glutaminase-like"/>
</dbReference>
<dbReference type="PANTHER" id="PTHR11707:SF28">
    <property type="entry name" value="60 KDA LYSOPHOSPHOLIPASE"/>
    <property type="match status" value="1"/>
</dbReference>
<evidence type="ECO:0000256" key="1">
    <source>
        <dbReference type="ARBA" id="ARBA00010518"/>
    </source>
</evidence>
<dbReference type="Pfam" id="PF00710">
    <property type="entry name" value="Asparaginase"/>
    <property type="match status" value="1"/>
</dbReference>
<dbReference type="RefSeq" id="WP_019193075.1">
    <property type="nucleotide sequence ID" value="NZ_LT629765.1"/>
</dbReference>
<feature type="active site" description="O-isoaspartyl threonine intermediate" evidence="4">
    <location>
        <position position="19"/>
    </location>
</feature>